<organism evidence="12 13">
    <name type="scientific">Pseudidiomarina halophila</name>
    <dbReference type="NCBI Taxonomy" id="1449799"/>
    <lineage>
        <taxon>Bacteria</taxon>
        <taxon>Pseudomonadati</taxon>
        <taxon>Pseudomonadota</taxon>
        <taxon>Gammaproteobacteria</taxon>
        <taxon>Alteromonadales</taxon>
        <taxon>Idiomarinaceae</taxon>
        <taxon>Pseudidiomarina</taxon>
    </lineage>
</organism>
<evidence type="ECO:0000313" key="13">
    <source>
        <dbReference type="Proteomes" id="UP000287198"/>
    </source>
</evidence>
<dbReference type="InterPro" id="IPR050480">
    <property type="entry name" value="CysZ-like"/>
</dbReference>
<dbReference type="InterPro" id="IPR059112">
    <property type="entry name" value="CysZ/EI24"/>
</dbReference>
<comment type="caution">
    <text evidence="12">The sequence shown here is derived from an EMBL/GenBank/DDBJ whole genome shotgun (WGS) entry which is preliminary data.</text>
</comment>
<reference evidence="13" key="1">
    <citation type="journal article" date="2018" name="Front. Microbiol.">
        <title>Genome-Based Analysis Reveals the Taxonomy and Diversity of the Family Idiomarinaceae.</title>
        <authorList>
            <person name="Liu Y."/>
            <person name="Lai Q."/>
            <person name="Shao Z."/>
        </authorList>
    </citation>
    <scope>NUCLEOTIDE SEQUENCE [LARGE SCALE GENOMIC DNA]</scope>
    <source>
        <strain evidence="13">BH195</strain>
    </source>
</reference>
<dbReference type="OrthoDB" id="5292355at2"/>
<keyword evidence="9 11" id="KW-0472">Membrane</keyword>
<evidence type="ECO:0000256" key="7">
    <source>
        <dbReference type="ARBA" id="ARBA00022989"/>
    </source>
</evidence>
<name>A0A432Y1I6_9GAMM</name>
<keyword evidence="13" id="KW-1185">Reference proteome</keyword>
<keyword evidence="6 11" id="KW-0812">Transmembrane</keyword>
<dbReference type="EMBL" id="PIPW01000001">
    <property type="protein sequence ID" value="RUO54819.1"/>
    <property type="molecule type" value="Genomic_DNA"/>
</dbReference>
<dbReference type="RefSeq" id="WP_126762544.1">
    <property type="nucleotide sequence ID" value="NZ_JBHLTZ010000004.1"/>
</dbReference>
<dbReference type="GO" id="GO:0009675">
    <property type="term" value="F:high-affinity sulfate:proton symporter activity"/>
    <property type="evidence" value="ECO:0007669"/>
    <property type="project" value="TreeGrafter"/>
</dbReference>
<feature type="transmembrane region" description="Helical" evidence="11">
    <location>
        <begin position="72"/>
        <end position="98"/>
    </location>
</feature>
<dbReference type="Pfam" id="PF07264">
    <property type="entry name" value="EI24"/>
    <property type="match status" value="1"/>
</dbReference>
<dbReference type="Proteomes" id="UP000287198">
    <property type="component" value="Unassembled WGS sequence"/>
</dbReference>
<keyword evidence="8 11" id="KW-0764">Sulfate transport</keyword>
<gene>
    <name evidence="11" type="primary">cysZ</name>
    <name evidence="12" type="ORF">CWI69_05305</name>
</gene>
<evidence type="ECO:0000256" key="8">
    <source>
        <dbReference type="ARBA" id="ARBA00023032"/>
    </source>
</evidence>
<keyword evidence="3 11" id="KW-1003">Cell membrane</keyword>
<dbReference type="AlphaFoldDB" id="A0A432Y1I6"/>
<dbReference type="GO" id="GO:0019344">
    <property type="term" value="P:cysteine biosynthetic process"/>
    <property type="evidence" value="ECO:0007669"/>
    <property type="project" value="UniProtKB-UniRule"/>
</dbReference>
<evidence type="ECO:0000256" key="9">
    <source>
        <dbReference type="ARBA" id="ARBA00023136"/>
    </source>
</evidence>
<dbReference type="GO" id="GO:0000103">
    <property type="term" value="P:sulfate assimilation"/>
    <property type="evidence" value="ECO:0007669"/>
    <property type="project" value="InterPro"/>
</dbReference>
<evidence type="ECO:0000256" key="2">
    <source>
        <dbReference type="ARBA" id="ARBA00022448"/>
    </source>
</evidence>
<accession>A0A432Y1I6</accession>
<evidence type="ECO:0000256" key="10">
    <source>
        <dbReference type="ARBA" id="ARBA00023192"/>
    </source>
</evidence>
<dbReference type="GO" id="GO:0005886">
    <property type="term" value="C:plasma membrane"/>
    <property type="evidence" value="ECO:0007669"/>
    <property type="project" value="UniProtKB-SubCell"/>
</dbReference>
<dbReference type="NCBIfam" id="NF003433">
    <property type="entry name" value="PRK04949.1"/>
    <property type="match status" value="1"/>
</dbReference>
<evidence type="ECO:0000256" key="5">
    <source>
        <dbReference type="ARBA" id="ARBA00022605"/>
    </source>
</evidence>
<evidence type="ECO:0000256" key="1">
    <source>
        <dbReference type="ARBA" id="ARBA00004141"/>
    </source>
</evidence>
<keyword evidence="4 11" id="KW-0997">Cell inner membrane</keyword>
<keyword evidence="5 11" id="KW-0028">Amino-acid biosynthesis</keyword>
<evidence type="ECO:0000313" key="12">
    <source>
        <dbReference type="EMBL" id="RUO54819.1"/>
    </source>
</evidence>
<keyword evidence="2 11" id="KW-0813">Transport</keyword>
<keyword evidence="7 11" id="KW-1133">Transmembrane helix</keyword>
<comment type="subcellular location">
    <subcellularLocation>
        <location evidence="11">Cell inner membrane</location>
        <topology evidence="11">Multi-pass membrane protein</topology>
    </subcellularLocation>
    <subcellularLocation>
        <location evidence="1">Membrane</location>
        <topology evidence="1">Multi-pass membrane protein</topology>
    </subcellularLocation>
</comment>
<feature type="transmembrane region" description="Helical" evidence="11">
    <location>
        <begin position="204"/>
        <end position="237"/>
    </location>
</feature>
<dbReference type="HAMAP" id="MF_00468">
    <property type="entry name" value="CysZ"/>
    <property type="match status" value="1"/>
</dbReference>
<dbReference type="PANTHER" id="PTHR37468:SF1">
    <property type="entry name" value="SULFATE TRANSPORTER CYSZ"/>
    <property type="match status" value="1"/>
</dbReference>
<dbReference type="InterPro" id="IPR022985">
    <property type="entry name" value="Sulfate_CysZ"/>
</dbReference>
<dbReference type="PANTHER" id="PTHR37468">
    <property type="entry name" value="SULFATE TRANSPORTER CYSZ"/>
    <property type="match status" value="1"/>
</dbReference>
<evidence type="ECO:0000256" key="11">
    <source>
        <dbReference type="HAMAP-Rule" id="MF_00468"/>
    </source>
</evidence>
<sequence length="246" mass="27639">MPPAAYSEFGASYVARGFELAFQKGVRRYALIPLSINIVLFSVAIYFIFHYTALWVADLVAWLPQWLQWLEIIIWPLIIIGVLLLFALTFTSVANIIASPFNSLLAEKVEERLTGVTVPGGGVAGMIKDIPRTLGREMQKLVYFIPRTLGFLLLLVFIPVVGQILWILWGGWMMTIQYADYAFDNHKVPFRAMRTSLHNHQGKSLSFGVVVAFLASVPVINLIMIPIAVCGSTAMWVDHMREQNLP</sequence>
<evidence type="ECO:0000256" key="4">
    <source>
        <dbReference type="ARBA" id="ARBA00022519"/>
    </source>
</evidence>
<evidence type="ECO:0000256" key="6">
    <source>
        <dbReference type="ARBA" id="ARBA00022692"/>
    </source>
</evidence>
<keyword evidence="10 11" id="KW-0198">Cysteine biosynthesis</keyword>
<protein>
    <recommendedName>
        <fullName evidence="11">Sulfate transporter CysZ</fullName>
    </recommendedName>
</protein>
<comment type="caution">
    <text evidence="11">Lacks conserved residue(s) required for the propagation of feature annotation.</text>
</comment>
<proteinExistence type="inferred from homology"/>
<evidence type="ECO:0000256" key="3">
    <source>
        <dbReference type="ARBA" id="ARBA00022475"/>
    </source>
</evidence>
<comment type="function">
    <text evidence="11">High affinity, high specificity proton-dependent sulfate transporter, which mediates sulfate uptake. Provides the sulfur source for the cysteine synthesis pathway.</text>
</comment>
<comment type="similarity">
    <text evidence="11">Belongs to the CysZ family.</text>
</comment>
<feature type="transmembrane region" description="Helical" evidence="11">
    <location>
        <begin position="29"/>
        <end position="52"/>
    </location>
</feature>